<dbReference type="NCBIfam" id="TIGR00644">
    <property type="entry name" value="recJ"/>
    <property type="match status" value="1"/>
</dbReference>
<dbReference type="InterPro" id="IPR018779">
    <property type="entry name" value="RecJ_C"/>
</dbReference>
<dbReference type="Pfam" id="PF17768">
    <property type="entry name" value="RecJ_OB"/>
    <property type="match status" value="1"/>
</dbReference>
<dbReference type="InterPro" id="IPR038763">
    <property type="entry name" value="DHH_sf"/>
</dbReference>
<accession>A0A172TK60</accession>
<name>A0A172TK60_9BACL</name>
<evidence type="ECO:0000313" key="10">
    <source>
        <dbReference type="EMBL" id="ANE47197.1"/>
    </source>
</evidence>
<keyword evidence="4" id="KW-0378">Hydrolase</keyword>
<keyword evidence="11" id="KW-1185">Reference proteome</keyword>
<evidence type="ECO:0000256" key="3">
    <source>
        <dbReference type="ARBA" id="ARBA00022722"/>
    </source>
</evidence>
<dbReference type="InterPro" id="IPR003156">
    <property type="entry name" value="DHHA1_dom"/>
</dbReference>
<feature type="domain" description="Single-stranded-DNA-specific exonuclease RecJ C-terminal" evidence="8">
    <location>
        <begin position="570"/>
        <end position="788"/>
    </location>
</feature>
<dbReference type="InterPro" id="IPR004610">
    <property type="entry name" value="RecJ"/>
</dbReference>
<feature type="domain" description="RecJ OB" evidence="9">
    <location>
        <begin position="455"/>
        <end position="563"/>
    </location>
</feature>
<dbReference type="EMBL" id="CP011388">
    <property type="protein sequence ID" value="ANE47197.1"/>
    <property type="molecule type" value="Genomic_DNA"/>
</dbReference>
<dbReference type="InterPro" id="IPR041122">
    <property type="entry name" value="RecJ_OB"/>
</dbReference>
<evidence type="ECO:0000256" key="4">
    <source>
        <dbReference type="ARBA" id="ARBA00022801"/>
    </source>
</evidence>
<evidence type="ECO:0000256" key="2">
    <source>
        <dbReference type="ARBA" id="ARBA00019841"/>
    </source>
</evidence>
<organism evidence="10 11">
    <name type="scientific">Paenibacillus swuensis</name>
    <dbReference type="NCBI Taxonomy" id="1178515"/>
    <lineage>
        <taxon>Bacteria</taxon>
        <taxon>Bacillati</taxon>
        <taxon>Bacillota</taxon>
        <taxon>Bacilli</taxon>
        <taxon>Bacillales</taxon>
        <taxon>Paenibacillaceae</taxon>
        <taxon>Paenibacillus</taxon>
    </lineage>
</organism>
<dbReference type="OrthoDB" id="9809852at2"/>
<dbReference type="KEGG" id="pswu:SY83_14030"/>
<dbReference type="GO" id="GO:0006281">
    <property type="term" value="P:DNA repair"/>
    <property type="evidence" value="ECO:0007669"/>
    <property type="project" value="InterPro"/>
</dbReference>
<dbReference type="RefSeq" id="WP_068607498.1">
    <property type="nucleotide sequence ID" value="NZ_CP011388.1"/>
</dbReference>
<dbReference type="GO" id="GO:0008409">
    <property type="term" value="F:5'-3' exonuclease activity"/>
    <property type="evidence" value="ECO:0007669"/>
    <property type="project" value="InterPro"/>
</dbReference>
<protein>
    <recommendedName>
        <fullName evidence="2">Single-stranded-DNA-specific exonuclease RecJ</fullName>
    </recommendedName>
</protein>
<dbReference type="Gene3D" id="3.10.310.30">
    <property type="match status" value="1"/>
</dbReference>
<evidence type="ECO:0000313" key="11">
    <source>
        <dbReference type="Proteomes" id="UP000076927"/>
    </source>
</evidence>
<keyword evidence="5" id="KW-0269">Exonuclease</keyword>
<dbReference type="STRING" id="1178515.SY83_14030"/>
<dbReference type="GO" id="GO:0003676">
    <property type="term" value="F:nucleic acid binding"/>
    <property type="evidence" value="ECO:0007669"/>
    <property type="project" value="InterPro"/>
</dbReference>
<dbReference type="Pfam" id="PF02272">
    <property type="entry name" value="DHHA1"/>
    <property type="match status" value="1"/>
</dbReference>
<evidence type="ECO:0000256" key="5">
    <source>
        <dbReference type="ARBA" id="ARBA00022839"/>
    </source>
</evidence>
<feature type="domain" description="DHHA1" evidence="7">
    <location>
        <begin position="344"/>
        <end position="439"/>
    </location>
</feature>
<evidence type="ECO:0000259" key="8">
    <source>
        <dbReference type="Pfam" id="PF10141"/>
    </source>
</evidence>
<feature type="domain" description="DDH" evidence="6">
    <location>
        <begin position="83"/>
        <end position="226"/>
    </location>
</feature>
<dbReference type="PANTHER" id="PTHR30255">
    <property type="entry name" value="SINGLE-STRANDED-DNA-SPECIFIC EXONUCLEASE RECJ"/>
    <property type="match status" value="1"/>
</dbReference>
<dbReference type="Proteomes" id="UP000076927">
    <property type="component" value="Chromosome"/>
</dbReference>
<reference evidence="10 11" key="1">
    <citation type="submission" date="2015-01" db="EMBL/GenBank/DDBJ databases">
        <title>Paenibacillus swuensis/DY6/whole genome sequencing.</title>
        <authorList>
            <person name="Kim M.K."/>
            <person name="Srinivasan S."/>
            <person name="Lee J.-J."/>
        </authorList>
    </citation>
    <scope>NUCLEOTIDE SEQUENCE [LARGE SCALE GENOMIC DNA]</scope>
    <source>
        <strain evidence="10 11">DY6</strain>
    </source>
</reference>
<dbReference type="InterPro" id="IPR051673">
    <property type="entry name" value="SSDNA_exonuclease_RecJ"/>
</dbReference>
<gene>
    <name evidence="10" type="ORF">SY83_14030</name>
</gene>
<proteinExistence type="inferred from homology"/>
<comment type="similarity">
    <text evidence="1">Belongs to the RecJ family.</text>
</comment>
<evidence type="ECO:0000259" key="7">
    <source>
        <dbReference type="Pfam" id="PF02272"/>
    </source>
</evidence>
<dbReference type="SUPFAM" id="SSF64182">
    <property type="entry name" value="DHH phosphoesterases"/>
    <property type="match status" value="1"/>
</dbReference>
<dbReference type="PATRIC" id="fig|1178515.4.peg.2816"/>
<evidence type="ECO:0000259" key="6">
    <source>
        <dbReference type="Pfam" id="PF01368"/>
    </source>
</evidence>
<dbReference type="Pfam" id="PF01368">
    <property type="entry name" value="DHH"/>
    <property type="match status" value="1"/>
</dbReference>
<dbReference type="Gene3D" id="3.90.1640.30">
    <property type="match status" value="1"/>
</dbReference>
<sequence length="809" mass="89226">MLQAKAKWNITEYDEALIERLSAEWGVQPFLLKLLHARGITTAEEASRFLQGDEGEIHDPFLLKGMREATARIRKALEEGEYIRVYGDYDADGVSSTSLLVHLLRGLGAKFDHYIPHRAKEGYGLNIAAIEAAKAEGVSLIVTVDTGISAVEQIAFANSVQIDVIVTDHHEPPDILPQALALINPKLTDCPYPYKSLAGVGVAFKLAHALLGRFPEELLEMAVIGTVADLMPLTGENRAIVRRGMKRIRNSDNPGIKALLDVAGVELSKVSAGNIAFAVAPRINAAGRLQHANLAVHLLTTLDTSEAELLSHELDLLNKERQAIVEDIAGQALEQVTAQGLEQDKVLVVAGESWNVGVIGIVASKLLDRHYRPAIVLGVDPETGMCKGSARSIPGFDMYKALSSVSELFAHYGGHQAAAGMTLHRDQLPQLRQRLNEMAEHWLMADDLLPKLSADMVCGLSEVTLETIQLAESLAPFGMSNPAPRFVLEGLQIREIRTMGKDKQHIKLTLTDPEGKAKPLEALAFNRPQLVHALSSTSRLDLLAELSINEWNGTRKPQIMIQDVRVNQLQIFDWRGIPTPQDKLEALADEVRACAVLASRPAAERLAADGKLGACGLWSWEPDGTALPVNDAAKARPLAFVHNVVLYSLPECLTRIHKLLINGQTMERIYAVFAADGQRNQTLTLPSREDFKGMYAILKQREQWNIRSGELHTHLRRRSGISEDAASFILQVFEELSFIEKDGHSIRCTSAPSKQDLTTAQAYQRRVKQLEAEEIFVYSSAQELTDWFLKQPGFESSEPQQPNLLEEIV</sequence>
<dbReference type="PANTHER" id="PTHR30255:SF2">
    <property type="entry name" value="SINGLE-STRANDED-DNA-SPECIFIC EXONUCLEASE RECJ"/>
    <property type="match status" value="1"/>
</dbReference>
<keyword evidence="3" id="KW-0540">Nuclease</keyword>
<dbReference type="GO" id="GO:0006310">
    <property type="term" value="P:DNA recombination"/>
    <property type="evidence" value="ECO:0007669"/>
    <property type="project" value="InterPro"/>
</dbReference>
<dbReference type="InterPro" id="IPR001667">
    <property type="entry name" value="DDH_dom"/>
</dbReference>
<dbReference type="Pfam" id="PF10141">
    <property type="entry name" value="ssDNA-exonuc_C"/>
    <property type="match status" value="1"/>
</dbReference>
<evidence type="ECO:0000259" key="9">
    <source>
        <dbReference type="Pfam" id="PF17768"/>
    </source>
</evidence>
<dbReference type="AlphaFoldDB" id="A0A172TK60"/>
<evidence type="ECO:0000256" key="1">
    <source>
        <dbReference type="ARBA" id="ARBA00005915"/>
    </source>
</evidence>